<evidence type="ECO:0000313" key="1">
    <source>
        <dbReference type="EMBL" id="GAH81935.1"/>
    </source>
</evidence>
<dbReference type="SUPFAM" id="SSF56784">
    <property type="entry name" value="HAD-like"/>
    <property type="match status" value="1"/>
</dbReference>
<comment type="caution">
    <text evidence="1">The sequence shown here is derived from an EMBL/GenBank/DDBJ whole genome shotgun (WGS) entry which is preliminary data.</text>
</comment>
<organism evidence="1">
    <name type="scientific">marine sediment metagenome</name>
    <dbReference type="NCBI Taxonomy" id="412755"/>
    <lineage>
        <taxon>unclassified sequences</taxon>
        <taxon>metagenomes</taxon>
        <taxon>ecological metagenomes</taxon>
    </lineage>
</organism>
<dbReference type="Gene3D" id="3.40.50.1000">
    <property type="entry name" value="HAD superfamily/HAD-like"/>
    <property type="match status" value="1"/>
</dbReference>
<sequence length="93" mass="10872">MRNLFENFYGPDLVNTHKISNNFFKRVLDDVWFEPDRTIVIEDKPKFLECALNSGSNVIQACLTGEFEPSYQNYIKDMNELPKIITNLVNNIK</sequence>
<evidence type="ECO:0008006" key="2">
    <source>
        <dbReference type="Google" id="ProtNLM"/>
    </source>
</evidence>
<dbReference type="InterPro" id="IPR023214">
    <property type="entry name" value="HAD_sf"/>
</dbReference>
<name>X1JKD2_9ZZZZ</name>
<accession>X1JKD2</accession>
<protein>
    <recommendedName>
        <fullName evidence="2">FCP1 homology domain-containing protein</fullName>
    </recommendedName>
</protein>
<dbReference type="AlphaFoldDB" id="X1JKD2"/>
<dbReference type="InterPro" id="IPR036412">
    <property type="entry name" value="HAD-like_sf"/>
</dbReference>
<gene>
    <name evidence="1" type="ORF">S03H2_64850</name>
</gene>
<dbReference type="EMBL" id="BARU01042169">
    <property type="protein sequence ID" value="GAH81935.1"/>
    <property type="molecule type" value="Genomic_DNA"/>
</dbReference>
<proteinExistence type="predicted"/>
<reference evidence="1" key="1">
    <citation type="journal article" date="2014" name="Front. Microbiol.">
        <title>High frequency of phylogenetically diverse reductive dehalogenase-homologous genes in deep subseafloor sedimentary metagenomes.</title>
        <authorList>
            <person name="Kawai M."/>
            <person name="Futagami T."/>
            <person name="Toyoda A."/>
            <person name="Takaki Y."/>
            <person name="Nishi S."/>
            <person name="Hori S."/>
            <person name="Arai W."/>
            <person name="Tsubouchi T."/>
            <person name="Morono Y."/>
            <person name="Uchiyama I."/>
            <person name="Ito T."/>
            <person name="Fujiyama A."/>
            <person name="Inagaki F."/>
            <person name="Takami H."/>
        </authorList>
    </citation>
    <scope>NUCLEOTIDE SEQUENCE</scope>
    <source>
        <strain evidence="1">Expedition CK06-06</strain>
    </source>
</reference>